<evidence type="ECO:0000313" key="2">
    <source>
        <dbReference type="EMBL" id="NEX22814.1"/>
    </source>
</evidence>
<protein>
    <submittedName>
        <fullName evidence="2">DUF1640 domain-containing protein</fullName>
    </submittedName>
</protein>
<keyword evidence="1" id="KW-0812">Transmembrane</keyword>
<dbReference type="EMBL" id="JAAIJR010000127">
    <property type="protein sequence ID" value="NEX22814.1"/>
    <property type="molecule type" value="Genomic_DNA"/>
</dbReference>
<keyword evidence="3" id="KW-1185">Reference proteome</keyword>
<keyword evidence="1" id="KW-0472">Membrane</keyword>
<reference evidence="2 3" key="2">
    <citation type="submission" date="2020-02" db="EMBL/GenBank/DDBJ databases">
        <title>Genome sequences of Thiorhodococcus mannitoliphagus and Thiorhodococcus minor, purple sulfur photosynthetic bacteria in the gammaproteobacterial family, Chromatiaceae.</title>
        <authorList>
            <person name="Aviles F.A."/>
            <person name="Meyer T.E."/>
            <person name="Kyndt J.A."/>
        </authorList>
    </citation>
    <scope>NUCLEOTIDE SEQUENCE [LARGE SCALE GENOMIC DNA]</scope>
    <source>
        <strain evidence="2 3">DSM 18266</strain>
    </source>
</reference>
<keyword evidence="1" id="KW-1133">Transmembrane helix</keyword>
<name>A0A6P1E476_9GAMM</name>
<dbReference type="Proteomes" id="UP000471640">
    <property type="component" value="Unassembled WGS sequence"/>
</dbReference>
<dbReference type="RefSeq" id="WP_164655907.1">
    <property type="nucleotide sequence ID" value="NZ_JAAIJR010000127.1"/>
</dbReference>
<evidence type="ECO:0000313" key="3">
    <source>
        <dbReference type="Proteomes" id="UP000471640"/>
    </source>
</evidence>
<organism evidence="2 3">
    <name type="scientific">Thiorhodococcus mannitoliphagus</name>
    <dbReference type="NCBI Taxonomy" id="329406"/>
    <lineage>
        <taxon>Bacteria</taxon>
        <taxon>Pseudomonadati</taxon>
        <taxon>Pseudomonadota</taxon>
        <taxon>Gammaproteobacteria</taxon>
        <taxon>Chromatiales</taxon>
        <taxon>Chromatiaceae</taxon>
        <taxon>Thiorhodococcus</taxon>
    </lineage>
</organism>
<dbReference type="AlphaFoldDB" id="A0A6P1E476"/>
<gene>
    <name evidence="2" type="ORF">G3480_21335</name>
</gene>
<accession>A0A6P1E476</accession>
<proteinExistence type="predicted"/>
<dbReference type="Gene3D" id="1.20.5.340">
    <property type="match status" value="1"/>
</dbReference>
<feature type="transmembrane region" description="Helical" evidence="1">
    <location>
        <begin position="62"/>
        <end position="81"/>
    </location>
</feature>
<evidence type="ECO:0000256" key="1">
    <source>
        <dbReference type="SAM" id="Phobius"/>
    </source>
</evidence>
<comment type="caution">
    <text evidence="2">The sequence shown here is derived from an EMBL/GenBank/DDBJ whole genome shotgun (WGS) entry which is preliminary data.</text>
</comment>
<sequence>MGTITFDTHKFIRRLETAGFTPNQAEAVADAFKNAQEEQRPVTQEYLDYRLKTDLAELKFDLIKWMTGALVAQIAVIAALVKLL</sequence>
<reference evidence="3" key="1">
    <citation type="journal article" date="2020" name="Microbiol. Resour. Announc.">
        <title>Draft Genome Sequences of Thiorhodococcus mannitoliphagus and Thiorhodococcus minor, Purple Sulfur Photosynthetic Bacteria in the Gammaproteobacterial Family Chromatiaceae.</title>
        <authorList>
            <person name="Aviles F.A."/>
            <person name="Meyer T.E."/>
            <person name="Kyndt J.A."/>
        </authorList>
    </citation>
    <scope>NUCLEOTIDE SEQUENCE [LARGE SCALE GENOMIC DNA]</scope>
    <source>
        <strain evidence="3">DSM 18266</strain>
    </source>
</reference>